<evidence type="ECO:0000313" key="4">
    <source>
        <dbReference type="Proteomes" id="UP000197783"/>
    </source>
</evidence>
<keyword evidence="2" id="KW-1133">Transmembrane helix</keyword>
<feature type="transmembrane region" description="Helical" evidence="2">
    <location>
        <begin position="273"/>
        <end position="292"/>
    </location>
</feature>
<feature type="transmembrane region" description="Helical" evidence="2">
    <location>
        <begin position="185"/>
        <end position="212"/>
    </location>
</feature>
<dbReference type="GO" id="GO:0015293">
    <property type="term" value="F:symporter activity"/>
    <property type="evidence" value="ECO:0007669"/>
    <property type="project" value="InterPro"/>
</dbReference>
<name>A0A245ZQH1_9SPHN</name>
<dbReference type="RefSeq" id="WP_088331255.1">
    <property type="nucleotide sequence ID" value="NZ_NBBJ01000001.1"/>
</dbReference>
<feature type="transmembrane region" description="Helical" evidence="2">
    <location>
        <begin position="112"/>
        <end position="132"/>
    </location>
</feature>
<feature type="transmembrane region" description="Helical" evidence="2">
    <location>
        <begin position="299"/>
        <end position="318"/>
    </location>
</feature>
<feature type="transmembrane region" description="Helical" evidence="2">
    <location>
        <begin position="153"/>
        <end position="173"/>
    </location>
</feature>
<feature type="transmembrane region" description="Helical" evidence="2">
    <location>
        <begin position="365"/>
        <end position="386"/>
    </location>
</feature>
<dbReference type="GO" id="GO:0008643">
    <property type="term" value="P:carbohydrate transport"/>
    <property type="evidence" value="ECO:0007669"/>
    <property type="project" value="InterPro"/>
</dbReference>
<dbReference type="SUPFAM" id="SSF103473">
    <property type="entry name" value="MFS general substrate transporter"/>
    <property type="match status" value="1"/>
</dbReference>
<feature type="transmembrane region" description="Helical" evidence="2">
    <location>
        <begin position="324"/>
        <end position="344"/>
    </location>
</feature>
<keyword evidence="4" id="KW-1185">Reference proteome</keyword>
<dbReference type="InterPro" id="IPR036259">
    <property type="entry name" value="MFS_trans_sf"/>
</dbReference>
<evidence type="ECO:0000256" key="2">
    <source>
        <dbReference type="SAM" id="Phobius"/>
    </source>
</evidence>
<evidence type="ECO:0000313" key="3">
    <source>
        <dbReference type="EMBL" id="OWK31993.1"/>
    </source>
</evidence>
<proteinExistence type="inferred from homology"/>
<protein>
    <submittedName>
        <fullName evidence="3">Putative symporter YjmB</fullName>
    </submittedName>
</protein>
<dbReference type="PANTHER" id="PTHR11328:SF24">
    <property type="entry name" value="MAJOR FACILITATOR SUPERFAMILY (MFS) PROFILE DOMAIN-CONTAINING PROTEIN"/>
    <property type="match status" value="1"/>
</dbReference>
<feature type="transmembrane region" description="Helical" evidence="2">
    <location>
        <begin position="88"/>
        <end position="106"/>
    </location>
</feature>
<dbReference type="PANTHER" id="PTHR11328">
    <property type="entry name" value="MAJOR FACILITATOR SUPERFAMILY DOMAIN-CONTAINING PROTEIN"/>
    <property type="match status" value="1"/>
</dbReference>
<dbReference type="GO" id="GO:0005886">
    <property type="term" value="C:plasma membrane"/>
    <property type="evidence" value="ECO:0007669"/>
    <property type="project" value="TreeGrafter"/>
</dbReference>
<dbReference type="Gene3D" id="1.20.1250.20">
    <property type="entry name" value="MFS general substrate transporter like domains"/>
    <property type="match status" value="1"/>
</dbReference>
<feature type="transmembrane region" description="Helical" evidence="2">
    <location>
        <begin position="406"/>
        <end position="428"/>
    </location>
</feature>
<keyword evidence="2" id="KW-0812">Transmembrane</keyword>
<feature type="transmembrane region" description="Helical" evidence="2">
    <location>
        <begin position="233"/>
        <end position="253"/>
    </location>
</feature>
<dbReference type="OrthoDB" id="6009269at2"/>
<comment type="caution">
    <text evidence="3">The sequence shown here is derived from an EMBL/GenBank/DDBJ whole genome shotgun (WGS) entry which is preliminary data.</text>
</comment>
<dbReference type="Pfam" id="PF13347">
    <property type="entry name" value="MFS_2"/>
    <property type="match status" value="1"/>
</dbReference>
<keyword evidence="2" id="KW-0472">Membrane</keyword>
<sequence>MIEADKGRGSKIRSEARLAGYAFGNFGKNLVWSAADVSLLFLLTDLIGIAPAVAGVLLLAAMAADLLCDVLVCGAIGRSGAPPQRYRLVMLAGAPLCGGAFALLYAMPHLGVSALVPVALTAMLFRAGYSMVDVPHNTLLAGVTRDSRARGRVAGYRFFFSSLASLCVALSLTPMLADRPVAARFLPVAAIIAGVLFCLAMLVVWRATAPAAGDAAPRRRLAWRDALLPPRDAPFALLAGIGLLTGLALPLFGRTLLYRSAYVAGQGGFAAEAMMLLVFGQFAGVTMWTWLVRRHEKRMLLAAAHLVTAAALAAFWLSGDDAGLLPGLCVLAAGAGLAGVYMMPWAILADLIDLDEFRHCRRREMAMFTAFLVILKLGGALSVAALGVALDLAGFRAGETSADVRAAIDLMGCAVPIAGGVLAATLAARLPLTHRRHAAVIGRLRRR</sequence>
<feature type="transmembrane region" description="Helical" evidence="2">
    <location>
        <begin position="49"/>
        <end position="76"/>
    </location>
</feature>
<evidence type="ECO:0000256" key="1">
    <source>
        <dbReference type="ARBA" id="ARBA00009617"/>
    </source>
</evidence>
<dbReference type="AlphaFoldDB" id="A0A245ZQH1"/>
<comment type="similarity">
    <text evidence="1">Belongs to the sodium:galactoside symporter (TC 2.A.2) family.</text>
</comment>
<dbReference type="EMBL" id="NBBJ01000001">
    <property type="protein sequence ID" value="OWK31993.1"/>
    <property type="molecule type" value="Genomic_DNA"/>
</dbReference>
<reference evidence="3 4" key="1">
    <citation type="submission" date="2017-03" db="EMBL/GenBank/DDBJ databases">
        <title>Genome sequence of Sphingomonas mucosissima DSM 17494.</title>
        <authorList>
            <person name="Poehlein A."/>
            <person name="Wuebbeler J.H."/>
            <person name="Steinbuechel A."/>
            <person name="Daniel R."/>
        </authorList>
    </citation>
    <scope>NUCLEOTIDE SEQUENCE [LARGE SCALE GENOMIC DNA]</scope>
    <source>
        <strain evidence="3 4">DSM 17494</strain>
    </source>
</reference>
<accession>A0A245ZQH1</accession>
<feature type="transmembrane region" description="Helical" evidence="2">
    <location>
        <begin position="21"/>
        <end position="43"/>
    </location>
</feature>
<organism evidence="3 4">
    <name type="scientific">Sphingomonas mucosissima</name>
    <dbReference type="NCBI Taxonomy" id="370959"/>
    <lineage>
        <taxon>Bacteria</taxon>
        <taxon>Pseudomonadati</taxon>
        <taxon>Pseudomonadota</taxon>
        <taxon>Alphaproteobacteria</taxon>
        <taxon>Sphingomonadales</taxon>
        <taxon>Sphingomonadaceae</taxon>
        <taxon>Sphingomonas</taxon>
    </lineage>
</organism>
<gene>
    <name evidence="3" type="primary">yjmB</name>
    <name evidence="3" type="ORF">SPMU_03140</name>
</gene>
<dbReference type="Proteomes" id="UP000197783">
    <property type="component" value="Unassembled WGS sequence"/>
</dbReference>
<dbReference type="InterPro" id="IPR039672">
    <property type="entry name" value="MFS_2"/>
</dbReference>